<evidence type="ECO:0000313" key="1">
    <source>
        <dbReference type="EMBL" id="GEO98314.1"/>
    </source>
</evidence>
<gene>
    <name evidence="1" type="ORF">MHA02_07020</name>
</gene>
<comment type="caution">
    <text evidence="1">The sequence shown here is derived from an EMBL/GenBank/DDBJ whole genome shotgun (WGS) entry which is preliminary data.</text>
</comment>
<organism evidence="1 2">
    <name type="scientific">Methylobacterium haplocladii</name>
    <dbReference type="NCBI Taxonomy" id="1176176"/>
    <lineage>
        <taxon>Bacteria</taxon>
        <taxon>Pseudomonadati</taxon>
        <taxon>Pseudomonadota</taxon>
        <taxon>Alphaproteobacteria</taxon>
        <taxon>Hyphomicrobiales</taxon>
        <taxon>Methylobacteriaceae</taxon>
        <taxon>Methylobacterium</taxon>
    </lineage>
</organism>
<proteinExistence type="predicted"/>
<reference evidence="1 2" key="1">
    <citation type="submission" date="2019-07" db="EMBL/GenBank/DDBJ databases">
        <title>Whole genome shotgun sequence of Methylobacterium haplocladii NBRC 107714.</title>
        <authorList>
            <person name="Hosoyama A."/>
            <person name="Uohara A."/>
            <person name="Ohji S."/>
            <person name="Ichikawa N."/>
        </authorList>
    </citation>
    <scope>NUCLEOTIDE SEQUENCE [LARGE SCALE GENOMIC DNA]</scope>
    <source>
        <strain evidence="1 2">NBRC 107714</strain>
    </source>
</reference>
<dbReference type="SUPFAM" id="SSF49842">
    <property type="entry name" value="TNF-like"/>
    <property type="match status" value="1"/>
</dbReference>
<evidence type="ECO:0000313" key="2">
    <source>
        <dbReference type="Proteomes" id="UP000321258"/>
    </source>
</evidence>
<dbReference type="RefSeq" id="WP_147076598.1">
    <property type="nucleotide sequence ID" value="NZ_BJZT01000006.1"/>
</dbReference>
<evidence type="ECO:0008006" key="3">
    <source>
        <dbReference type="Google" id="ProtNLM"/>
    </source>
</evidence>
<dbReference type="AlphaFoldDB" id="A0A512IKV4"/>
<dbReference type="EMBL" id="BJZT01000006">
    <property type="protein sequence ID" value="GEO98314.1"/>
    <property type="molecule type" value="Genomic_DNA"/>
</dbReference>
<dbReference type="Proteomes" id="UP000321258">
    <property type="component" value="Unassembled WGS sequence"/>
</dbReference>
<name>A0A512IKV4_9HYPH</name>
<dbReference type="Pfam" id="PF10983">
    <property type="entry name" value="DUF2793"/>
    <property type="match status" value="1"/>
</dbReference>
<dbReference type="Gene3D" id="2.60.120.40">
    <property type="match status" value="1"/>
</dbReference>
<dbReference type="InterPro" id="IPR021251">
    <property type="entry name" value="DUF2793"/>
</dbReference>
<keyword evidence="2" id="KW-1185">Reference proteome</keyword>
<dbReference type="InterPro" id="IPR008983">
    <property type="entry name" value="Tumour_necrosis_fac-like_dom"/>
</dbReference>
<sequence>MADTTRNLGLPLLAAAQAQKHVTHNEALAALDALVQLACLDKDLAAPPVNPMDGDRYLVTVPSPTGAWAGLSGQVVRFADGVWVGAVPRPGWFAYVIDEADLYVFTGTAWASFRGSLTALQNLTRLGIGTAADATNRFALKSDAALLSWDDVTPGSGNLRVTLNKQASARDAALTVQTGFSTRALFGTLGSDDFALKVSPDGAAFFTPLTASAATGRLTLGRIAGPLEISANAGALPDSLSQTVLRVSGADGLQARLVFDGFGSNTPGNFIFRAAAGTAAMPTALQTGATIGQFSAFGYGATAYGGAARAQVAFVATEAWTDSAQGARVVFRTTPTGAAGIVEVFSAESNGSIRLLPMASDPTVGVGQGQLYANSTAAALKWHTGTAWARISNFAKFASSTSFDNYVAAATWTKVQFNTADSNDQGAFIAASNRFVAPEASLYGFDTALVFKKNGSNAPTALEVQFYRNGAPAGRGRASATGILVDGVTAIDLSTALKLAAGDTVEVFVRFSGADGYVAASDSLFGGRQMA</sequence>
<dbReference type="OrthoDB" id="564699at2"/>
<protein>
    <recommendedName>
        <fullName evidence="3">DUF2793 domain-containing protein</fullName>
    </recommendedName>
</protein>
<accession>A0A512IKV4</accession>